<evidence type="ECO:0000313" key="4">
    <source>
        <dbReference type="EMBL" id="CAI4018624.1"/>
    </source>
</evidence>
<evidence type="ECO:0000313" key="5">
    <source>
        <dbReference type="EMBL" id="CAL4805936.1"/>
    </source>
</evidence>
<dbReference type="InterPro" id="IPR029021">
    <property type="entry name" value="Prot-tyrosine_phosphatase-like"/>
</dbReference>
<keyword evidence="6" id="KW-1185">Reference proteome</keyword>
<dbReference type="PROSITE" id="PS50056">
    <property type="entry name" value="TYR_PHOSPHATASE_2"/>
    <property type="match status" value="1"/>
</dbReference>
<evidence type="ECO:0000256" key="2">
    <source>
        <dbReference type="SAM" id="SignalP"/>
    </source>
</evidence>
<dbReference type="EMBL" id="CAMXCT030006704">
    <property type="protein sequence ID" value="CAL4805936.1"/>
    <property type="molecule type" value="Genomic_DNA"/>
</dbReference>
<evidence type="ECO:0000313" key="6">
    <source>
        <dbReference type="Proteomes" id="UP001152797"/>
    </source>
</evidence>
<dbReference type="EMBL" id="CAMXCT020006704">
    <property type="protein sequence ID" value="CAL1171999.1"/>
    <property type="molecule type" value="Genomic_DNA"/>
</dbReference>
<feature type="chain" id="PRO_5043273220" evidence="2">
    <location>
        <begin position="26"/>
        <end position="224"/>
    </location>
</feature>
<dbReference type="Proteomes" id="UP001152797">
    <property type="component" value="Unassembled WGS sequence"/>
</dbReference>
<protein>
    <submittedName>
        <fullName evidence="5">Cyclin-dependent kinase inhibitor 3 (CDK2-associated dual-specificity phosphatase) (Kinase-associated phosphatase)</fullName>
    </submittedName>
</protein>
<gene>
    <name evidence="4" type="ORF">C1SCF055_LOCUS43176</name>
</gene>
<dbReference type="GO" id="GO:0016791">
    <property type="term" value="F:phosphatase activity"/>
    <property type="evidence" value="ECO:0007669"/>
    <property type="project" value="UniProtKB-ARBA"/>
</dbReference>
<evidence type="ECO:0000259" key="3">
    <source>
        <dbReference type="PROSITE" id="PS50056"/>
    </source>
</evidence>
<organism evidence="4">
    <name type="scientific">Cladocopium goreaui</name>
    <dbReference type="NCBI Taxonomy" id="2562237"/>
    <lineage>
        <taxon>Eukaryota</taxon>
        <taxon>Sar</taxon>
        <taxon>Alveolata</taxon>
        <taxon>Dinophyceae</taxon>
        <taxon>Suessiales</taxon>
        <taxon>Symbiodiniaceae</taxon>
        <taxon>Cladocopium</taxon>
    </lineage>
</organism>
<reference evidence="5 6" key="2">
    <citation type="submission" date="2024-05" db="EMBL/GenBank/DDBJ databases">
        <authorList>
            <person name="Chen Y."/>
            <person name="Shah S."/>
            <person name="Dougan E. K."/>
            <person name="Thang M."/>
            <person name="Chan C."/>
        </authorList>
    </citation>
    <scope>NUCLEOTIDE SEQUENCE [LARGE SCALE GENOMIC DNA]</scope>
</reference>
<keyword evidence="2" id="KW-0732">Signal</keyword>
<dbReference type="PANTHER" id="PTHR23339">
    <property type="entry name" value="TYROSINE SPECIFIC PROTEIN PHOSPHATASE AND DUAL SPECIFICITY PROTEIN PHOSPHATASE"/>
    <property type="match status" value="1"/>
</dbReference>
<dbReference type="Pfam" id="PF22784">
    <property type="entry name" value="PTP-SAK"/>
    <property type="match status" value="1"/>
</dbReference>
<dbReference type="InterPro" id="IPR000387">
    <property type="entry name" value="Tyr_Pase_dom"/>
</dbReference>
<feature type="domain" description="Tyrosine specific protein phosphatases" evidence="3">
    <location>
        <begin position="155"/>
        <end position="214"/>
    </location>
</feature>
<reference evidence="4" key="1">
    <citation type="submission" date="2022-10" db="EMBL/GenBank/DDBJ databases">
        <authorList>
            <person name="Chen Y."/>
            <person name="Dougan E. K."/>
            <person name="Chan C."/>
            <person name="Rhodes N."/>
            <person name="Thang M."/>
        </authorList>
    </citation>
    <scope>NUCLEOTIDE SEQUENCE</scope>
</reference>
<dbReference type="SUPFAM" id="SSF52799">
    <property type="entry name" value="(Phosphotyrosine protein) phosphatases II"/>
    <property type="match status" value="1"/>
</dbReference>
<proteinExistence type="predicted"/>
<evidence type="ECO:0000256" key="1">
    <source>
        <dbReference type="ARBA" id="ARBA00022801"/>
    </source>
</evidence>
<dbReference type="OrthoDB" id="266663at2759"/>
<dbReference type="InterPro" id="IPR057023">
    <property type="entry name" value="PTP-SAK"/>
</dbReference>
<comment type="caution">
    <text evidence="4">The sequence shown here is derived from an EMBL/GenBank/DDBJ whole genome shotgun (WGS) entry which is preliminary data.</text>
</comment>
<feature type="signal peptide" evidence="2">
    <location>
        <begin position="1"/>
        <end position="25"/>
    </location>
</feature>
<dbReference type="FunFam" id="3.90.190.10:FF:000157">
    <property type="entry name" value="Protein-tyrosine phosphatase"/>
    <property type="match status" value="1"/>
</dbReference>
<dbReference type="EMBL" id="CAMXCT010006704">
    <property type="protein sequence ID" value="CAI4018624.1"/>
    <property type="molecule type" value="Genomic_DNA"/>
</dbReference>
<dbReference type="InterPro" id="IPR050561">
    <property type="entry name" value="PTP"/>
</dbReference>
<dbReference type="Gene3D" id="3.90.190.10">
    <property type="entry name" value="Protein tyrosine phosphatase superfamily"/>
    <property type="match status" value="1"/>
</dbReference>
<sequence>MTAGRWPRLALLCLLGPLNLGSRLAFRARLPQGHSCGRSHFSSLAAKRGHFQQRKMEMYVLTIPELKGAEIAICPCPGKRDRDLGSDLESLKTWGAEAVVTLVQDDELQMLDVADMGAQVRTRQMQWFHCPVPDFAAPGMYFEGAWVQRGDGAKVREILKRGGKVVVHCRGGIGRAGTVSCRLLVELGVCSPEKALLWVRETRPGAVETWEQENHVLSLRSLEE</sequence>
<keyword evidence="1" id="KW-0378">Hydrolase</keyword>
<accession>A0A9P1M3U3</accession>
<dbReference type="AlphaFoldDB" id="A0A9P1M3U3"/>
<keyword evidence="5" id="KW-0649">Protein kinase inhibitor</keyword>
<name>A0A9P1M3U3_9DINO</name>
<dbReference type="GO" id="GO:0004860">
    <property type="term" value="F:protein kinase inhibitor activity"/>
    <property type="evidence" value="ECO:0007669"/>
    <property type="project" value="UniProtKB-KW"/>
</dbReference>